<dbReference type="AlphaFoldDB" id="A0A0E9X9H9"/>
<organism evidence="1">
    <name type="scientific">Anguilla anguilla</name>
    <name type="common">European freshwater eel</name>
    <name type="synonym">Muraena anguilla</name>
    <dbReference type="NCBI Taxonomy" id="7936"/>
    <lineage>
        <taxon>Eukaryota</taxon>
        <taxon>Metazoa</taxon>
        <taxon>Chordata</taxon>
        <taxon>Craniata</taxon>
        <taxon>Vertebrata</taxon>
        <taxon>Euteleostomi</taxon>
        <taxon>Actinopterygii</taxon>
        <taxon>Neopterygii</taxon>
        <taxon>Teleostei</taxon>
        <taxon>Anguilliformes</taxon>
        <taxon>Anguillidae</taxon>
        <taxon>Anguilla</taxon>
    </lineage>
</organism>
<proteinExistence type="predicted"/>
<protein>
    <submittedName>
        <fullName evidence="1">Uncharacterized protein</fullName>
    </submittedName>
</protein>
<name>A0A0E9X9H9_ANGAN</name>
<dbReference type="EMBL" id="GBXM01009456">
    <property type="protein sequence ID" value="JAH99121.1"/>
    <property type="molecule type" value="Transcribed_RNA"/>
</dbReference>
<reference evidence="1" key="2">
    <citation type="journal article" date="2015" name="Fish Shellfish Immunol.">
        <title>Early steps in the European eel (Anguilla anguilla)-Vibrio vulnificus interaction in the gills: Role of the RtxA13 toxin.</title>
        <authorList>
            <person name="Callol A."/>
            <person name="Pajuelo D."/>
            <person name="Ebbesson L."/>
            <person name="Teles M."/>
            <person name="MacKenzie S."/>
            <person name="Amaro C."/>
        </authorList>
    </citation>
    <scope>NUCLEOTIDE SEQUENCE</scope>
</reference>
<reference evidence="1" key="1">
    <citation type="submission" date="2014-11" db="EMBL/GenBank/DDBJ databases">
        <authorList>
            <person name="Amaro Gonzalez C."/>
        </authorList>
    </citation>
    <scope>NUCLEOTIDE SEQUENCE</scope>
</reference>
<accession>A0A0E9X9H9</accession>
<sequence>MARCITLNCYVIFIQPTVAYKQAEKPIQSDFTMEFNISPFSSRISPISTEHKHHVMHYRASTFMCYFSSAQMITSYEGMYSQSTNPHFLHSKEMLLPQH</sequence>
<evidence type="ECO:0000313" key="1">
    <source>
        <dbReference type="EMBL" id="JAH99121.1"/>
    </source>
</evidence>